<dbReference type="Proteomes" id="UP000660729">
    <property type="component" value="Unassembled WGS sequence"/>
</dbReference>
<reference evidence="1" key="1">
    <citation type="submission" date="2020-04" db="EMBL/GenBank/DDBJ databases">
        <title>Draft genome resource of the tomato pathogen Pseudocercospora fuligena.</title>
        <authorList>
            <person name="Zaccaron A."/>
        </authorList>
    </citation>
    <scope>NUCLEOTIDE SEQUENCE</scope>
    <source>
        <strain evidence="1">PF001</strain>
    </source>
</reference>
<name>A0A8H6RTD8_9PEZI</name>
<dbReference type="SUPFAM" id="SSF54427">
    <property type="entry name" value="NTF2-like"/>
    <property type="match status" value="1"/>
</dbReference>
<protein>
    <recommendedName>
        <fullName evidence="3">SnoaL-like domain-containing protein</fullName>
    </recommendedName>
</protein>
<accession>A0A8H6RTD8</accession>
<comment type="caution">
    <text evidence="1">The sequence shown here is derived from an EMBL/GenBank/DDBJ whole genome shotgun (WGS) entry which is preliminary data.</text>
</comment>
<sequence length="146" mass="16332">MTPYPDANEIRQLISHLSTDNFQPFYDRVAPDVTWEVPGSSSGSGRFTSLGSKVWKRIALGGTNNALASPLKFKLVHIIGGGDQAWAAVEMEALDATVGTHHFVGMPYPQKYSWIMRFNDRGIIVQVRAPYSRRVMNAFERLKSEC</sequence>
<proteinExistence type="predicted"/>
<evidence type="ECO:0008006" key="3">
    <source>
        <dbReference type="Google" id="ProtNLM"/>
    </source>
</evidence>
<dbReference type="AlphaFoldDB" id="A0A8H6RTD8"/>
<keyword evidence="2" id="KW-1185">Reference proteome</keyword>
<evidence type="ECO:0000313" key="2">
    <source>
        <dbReference type="Proteomes" id="UP000660729"/>
    </source>
</evidence>
<dbReference type="EMBL" id="JABCIY010000035">
    <property type="protein sequence ID" value="KAF7195891.1"/>
    <property type="molecule type" value="Genomic_DNA"/>
</dbReference>
<evidence type="ECO:0000313" key="1">
    <source>
        <dbReference type="EMBL" id="KAF7195891.1"/>
    </source>
</evidence>
<organism evidence="1 2">
    <name type="scientific">Pseudocercospora fuligena</name>
    <dbReference type="NCBI Taxonomy" id="685502"/>
    <lineage>
        <taxon>Eukaryota</taxon>
        <taxon>Fungi</taxon>
        <taxon>Dikarya</taxon>
        <taxon>Ascomycota</taxon>
        <taxon>Pezizomycotina</taxon>
        <taxon>Dothideomycetes</taxon>
        <taxon>Dothideomycetidae</taxon>
        <taxon>Mycosphaerellales</taxon>
        <taxon>Mycosphaerellaceae</taxon>
        <taxon>Pseudocercospora</taxon>
    </lineage>
</organism>
<gene>
    <name evidence="1" type="ORF">HII31_02771</name>
</gene>
<dbReference type="Gene3D" id="3.10.450.50">
    <property type="match status" value="1"/>
</dbReference>
<dbReference type="OrthoDB" id="10264449at2759"/>
<dbReference type="InterPro" id="IPR032710">
    <property type="entry name" value="NTF2-like_dom_sf"/>
</dbReference>